<dbReference type="Proteomes" id="UP000019335">
    <property type="component" value="Chromosome 13"/>
</dbReference>
<dbReference type="GO" id="GO:0000139">
    <property type="term" value="C:Golgi membrane"/>
    <property type="evidence" value="ECO:0007669"/>
    <property type="project" value="UniProtKB-SubCell"/>
</dbReference>
<keyword evidence="6" id="KW-1133">Transmembrane helix</keyword>
<evidence type="ECO:0000256" key="7">
    <source>
        <dbReference type="ARBA" id="ARBA00023034"/>
    </source>
</evidence>
<reference evidence="10 11" key="1">
    <citation type="journal article" date="2014" name="Mol. Plant">
        <title>Chromosome Scale Genome Assembly and Transcriptome Profiling of Nannochloropsis gaditana in Nitrogen Depletion.</title>
        <authorList>
            <person name="Corteggiani Carpinelli E."/>
            <person name="Telatin A."/>
            <person name="Vitulo N."/>
            <person name="Forcato C."/>
            <person name="D'Angelo M."/>
            <person name="Schiavon R."/>
            <person name="Vezzi A."/>
            <person name="Giacometti G.M."/>
            <person name="Morosinotto T."/>
            <person name="Valle G."/>
        </authorList>
    </citation>
    <scope>NUCLEOTIDE SEQUENCE [LARGE SCALE GENOMIC DNA]</scope>
    <source>
        <strain evidence="10 11">B-31</strain>
    </source>
</reference>
<feature type="chain" id="PRO_5004901283" evidence="9">
    <location>
        <begin position="25"/>
        <end position="436"/>
    </location>
</feature>
<dbReference type="CDD" id="cd11574">
    <property type="entry name" value="GH99"/>
    <property type="match status" value="1"/>
</dbReference>
<dbReference type="InterPro" id="IPR026071">
    <property type="entry name" value="Glyco_Hydrolase_99"/>
</dbReference>
<gene>
    <name evidence="10" type="ORF">Naga_100076g22</name>
</gene>
<dbReference type="AlphaFoldDB" id="W7TVT2"/>
<keyword evidence="7" id="KW-0333">Golgi apparatus</keyword>
<evidence type="ECO:0000256" key="6">
    <source>
        <dbReference type="ARBA" id="ARBA00022989"/>
    </source>
</evidence>
<dbReference type="OrthoDB" id="406152at2759"/>
<dbReference type="EMBL" id="AZIL01001169">
    <property type="protein sequence ID" value="EWM24711.1"/>
    <property type="molecule type" value="Genomic_DNA"/>
</dbReference>
<keyword evidence="3" id="KW-0812">Transmembrane</keyword>
<evidence type="ECO:0000256" key="1">
    <source>
        <dbReference type="ARBA" id="ARBA00004323"/>
    </source>
</evidence>
<evidence type="ECO:0000256" key="4">
    <source>
        <dbReference type="ARBA" id="ARBA00022801"/>
    </source>
</evidence>
<evidence type="ECO:0000256" key="5">
    <source>
        <dbReference type="ARBA" id="ARBA00022968"/>
    </source>
</evidence>
<name>W7TVT2_9STRA</name>
<feature type="signal peptide" evidence="9">
    <location>
        <begin position="1"/>
        <end position="24"/>
    </location>
</feature>
<keyword evidence="5" id="KW-0735">Signal-anchor</keyword>
<keyword evidence="9" id="KW-0732">Signal</keyword>
<evidence type="ECO:0000256" key="3">
    <source>
        <dbReference type="ARBA" id="ARBA00022692"/>
    </source>
</evidence>
<protein>
    <submittedName>
        <fullName evidence="10">Glycoprotein endo-alpha mannosidase</fullName>
    </submittedName>
</protein>
<evidence type="ECO:0000256" key="2">
    <source>
        <dbReference type="ARBA" id="ARBA00009559"/>
    </source>
</evidence>
<dbReference type="Pfam" id="PF16317">
    <property type="entry name" value="Glyco_hydro_99"/>
    <property type="match status" value="1"/>
</dbReference>
<evidence type="ECO:0000256" key="9">
    <source>
        <dbReference type="SAM" id="SignalP"/>
    </source>
</evidence>
<comment type="subcellular location">
    <subcellularLocation>
        <location evidence="1">Golgi apparatus membrane</location>
        <topology evidence="1">Single-pass type II membrane protein</topology>
    </subcellularLocation>
</comment>
<keyword evidence="8" id="KW-0472">Membrane</keyword>
<dbReference type="Gene3D" id="3.20.20.80">
    <property type="entry name" value="Glycosidases"/>
    <property type="match status" value="1"/>
</dbReference>
<accession>W7TVT2</accession>
<evidence type="ECO:0000256" key="8">
    <source>
        <dbReference type="ARBA" id="ARBA00023136"/>
    </source>
</evidence>
<sequence length="436" mass="49802">MHCFPGILVIQALFMLLLDLPVSSSHVSTESCRALLRRSITAFFYLWYGVPAHDNGRYLHWDHSVLPHWTSSTNEKFEAMINKHHNPELGDIHAPFFPARGLYSSRDPHVLRHQFREMHDAGITLVALSWWGRPSPTAADSQGVNTDDALPIVLAAAEEVRQEKGRGDLYITMHLEPYPGRTISTIKDDLAYIYEHYAHFSAFLPIFYVYDSYHIPPEEWALLLQPWGKESVRDTPLDGLFIGLWLERDHGQALVDGGFDGMYTYFASVSFSFGSTLANWDDMAAFCRRQGELGGKGGEKQVGKRLFLSVLSVGPGYDDEKIRPWNKHNTKPREGLDYMDRMLEAAREARPDAISITSYNEWGEGTQIEAAKVGEWRCEGNWEGNSTHLAVRPYVYQEYKGGDPYLYLNNVKLWRELLWGMAATEDEQTINDKDEF</sequence>
<evidence type="ECO:0000313" key="11">
    <source>
        <dbReference type="Proteomes" id="UP000019335"/>
    </source>
</evidence>
<organism evidence="10 11">
    <name type="scientific">Nannochloropsis gaditana</name>
    <dbReference type="NCBI Taxonomy" id="72520"/>
    <lineage>
        <taxon>Eukaryota</taxon>
        <taxon>Sar</taxon>
        <taxon>Stramenopiles</taxon>
        <taxon>Ochrophyta</taxon>
        <taxon>Eustigmatophyceae</taxon>
        <taxon>Eustigmatales</taxon>
        <taxon>Monodopsidaceae</taxon>
        <taxon>Nannochloropsis</taxon>
    </lineage>
</organism>
<dbReference type="PANTHER" id="PTHR13572:SF4">
    <property type="entry name" value="RE57134P"/>
    <property type="match status" value="1"/>
</dbReference>
<comment type="similarity">
    <text evidence="2">Belongs to the glycosyl hydrolase 99 family.</text>
</comment>
<dbReference type="GO" id="GO:0004559">
    <property type="term" value="F:alpha-mannosidase activity"/>
    <property type="evidence" value="ECO:0007669"/>
    <property type="project" value="TreeGrafter"/>
</dbReference>
<comment type="caution">
    <text evidence="10">The sequence shown here is derived from an EMBL/GenBank/DDBJ whole genome shotgun (WGS) entry which is preliminary data.</text>
</comment>
<keyword evidence="4" id="KW-0378">Hydrolase</keyword>
<evidence type="ECO:0000313" key="10">
    <source>
        <dbReference type="EMBL" id="EWM24711.1"/>
    </source>
</evidence>
<dbReference type="PANTHER" id="PTHR13572">
    <property type="entry name" value="ENDO-ALPHA-1,2-MANNOSIDASE"/>
    <property type="match status" value="1"/>
</dbReference>
<keyword evidence="11" id="KW-1185">Reference proteome</keyword>
<proteinExistence type="inferred from homology"/>